<evidence type="ECO:0000313" key="2">
    <source>
        <dbReference type="Proteomes" id="UP000236738"/>
    </source>
</evidence>
<protein>
    <submittedName>
        <fullName evidence="1">Polyketide cyclase / dehydrase and lipid transport</fullName>
    </submittedName>
</protein>
<dbReference type="AlphaFoldDB" id="A0A1H5Z5F9"/>
<dbReference type="InterPro" id="IPR019587">
    <property type="entry name" value="Polyketide_cyclase/dehydratase"/>
</dbReference>
<accession>A0A1H5Z5F9</accession>
<dbReference type="Pfam" id="PF10604">
    <property type="entry name" value="Polyketide_cyc2"/>
    <property type="match status" value="1"/>
</dbReference>
<dbReference type="EMBL" id="FNUS01000004">
    <property type="protein sequence ID" value="SEG31759.1"/>
    <property type="molecule type" value="Genomic_DNA"/>
</dbReference>
<keyword evidence="2" id="KW-1185">Reference proteome</keyword>
<dbReference type="SUPFAM" id="SSF55961">
    <property type="entry name" value="Bet v1-like"/>
    <property type="match status" value="1"/>
</dbReference>
<dbReference type="CDD" id="cd07818">
    <property type="entry name" value="SRPBCC_1"/>
    <property type="match status" value="1"/>
</dbReference>
<dbReference type="RefSeq" id="WP_103913894.1">
    <property type="nucleotide sequence ID" value="NZ_FNUS01000004.1"/>
</dbReference>
<dbReference type="InterPro" id="IPR023393">
    <property type="entry name" value="START-like_dom_sf"/>
</dbReference>
<dbReference type="Gene3D" id="3.30.530.20">
    <property type="match status" value="1"/>
</dbReference>
<dbReference type="Proteomes" id="UP000236738">
    <property type="component" value="Unassembled WGS sequence"/>
</dbReference>
<sequence length="173" mass="19986">MKKFLKILVAIITVLVIAMFVIGKKYHYEQSIVINAPIEKVWNNANSMKSFNQWNPWLKIDPAMKMEYFGNAGEVGDGYFWDSKNDDAGYGKQTILEISPMKKMKTEMKFIRPYEGEATSNLTFTTEGNATKVTWDMDTEMEYPMNIMKLFMDGHMEKSYSEGLNSLKKLSEN</sequence>
<organism evidence="1 2">
    <name type="scientific">Halpernia humi</name>
    <dbReference type="NCBI Taxonomy" id="493375"/>
    <lineage>
        <taxon>Bacteria</taxon>
        <taxon>Pseudomonadati</taxon>
        <taxon>Bacteroidota</taxon>
        <taxon>Flavobacteriia</taxon>
        <taxon>Flavobacteriales</taxon>
        <taxon>Weeksellaceae</taxon>
        <taxon>Chryseobacterium group</taxon>
        <taxon>Halpernia</taxon>
    </lineage>
</organism>
<dbReference type="OrthoDB" id="9807923at2"/>
<proteinExistence type="predicted"/>
<name>A0A1H5Z5F9_9FLAO</name>
<evidence type="ECO:0000313" key="1">
    <source>
        <dbReference type="EMBL" id="SEG31759.1"/>
    </source>
</evidence>
<reference evidence="2" key="1">
    <citation type="submission" date="2016-10" db="EMBL/GenBank/DDBJ databases">
        <authorList>
            <person name="Varghese N."/>
            <person name="Submissions S."/>
        </authorList>
    </citation>
    <scope>NUCLEOTIDE SEQUENCE [LARGE SCALE GENOMIC DNA]</scope>
    <source>
        <strain evidence="2">DSM 21580</strain>
    </source>
</reference>
<gene>
    <name evidence="1" type="ORF">SAMN05421847_2013</name>
</gene>